<dbReference type="EMBL" id="LJRF01000023">
    <property type="protein sequence ID" value="KPY50944.1"/>
    <property type="molecule type" value="Genomic_DNA"/>
</dbReference>
<name>A0A0N8SR42_PSESI</name>
<gene>
    <name evidence="1" type="ORF">ALO47_01180</name>
</gene>
<protein>
    <recommendedName>
        <fullName evidence="3">DNA repair ATPase</fullName>
    </recommendedName>
</protein>
<dbReference type="Proteomes" id="UP000050554">
    <property type="component" value="Unassembled WGS sequence"/>
</dbReference>
<evidence type="ECO:0000313" key="1">
    <source>
        <dbReference type="EMBL" id="KPY50944.1"/>
    </source>
</evidence>
<evidence type="ECO:0000313" key="2">
    <source>
        <dbReference type="Proteomes" id="UP000050554"/>
    </source>
</evidence>
<comment type="caution">
    <text evidence="1">The sequence shown here is derived from an EMBL/GenBank/DDBJ whole genome shotgun (WGS) entry which is preliminary data.</text>
</comment>
<dbReference type="AlphaFoldDB" id="A0A0N8SR42"/>
<dbReference type="InterPro" id="IPR045662">
    <property type="entry name" value="DUF6388"/>
</dbReference>
<organism evidence="1 2">
    <name type="scientific">Pseudomonas syringae pv. ribicola</name>
    <dbReference type="NCBI Taxonomy" id="55398"/>
    <lineage>
        <taxon>Bacteria</taxon>
        <taxon>Pseudomonadati</taxon>
        <taxon>Pseudomonadota</taxon>
        <taxon>Gammaproteobacteria</taxon>
        <taxon>Pseudomonadales</taxon>
        <taxon>Pseudomonadaceae</taxon>
        <taxon>Pseudomonas</taxon>
    </lineage>
</organism>
<dbReference type="PATRIC" id="fig|55398.3.peg.1481"/>
<proteinExistence type="predicted"/>
<reference evidence="1 2" key="1">
    <citation type="submission" date="2015-09" db="EMBL/GenBank/DDBJ databases">
        <title>Genome announcement of multiple Pseudomonas syringae strains.</title>
        <authorList>
            <person name="Thakur S."/>
            <person name="Wang P.W."/>
            <person name="Gong Y."/>
            <person name="Weir B.S."/>
            <person name="Guttman D.S."/>
        </authorList>
    </citation>
    <scope>NUCLEOTIDE SEQUENCE [LARGE SCALE GENOMIC DNA]</scope>
    <source>
        <strain evidence="1 2">ICMP3882</strain>
    </source>
</reference>
<evidence type="ECO:0008006" key="3">
    <source>
        <dbReference type="Google" id="ProtNLM"/>
    </source>
</evidence>
<accession>A0A0N8SR42</accession>
<dbReference type="Pfam" id="PF19925">
    <property type="entry name" value="DUF6388"/>
    <property type="match status" value="1"/>
</dbReference>
<sequence>MAGLRCNGFRPPSQIEEYSMNALEWNEAALAKYLSTHPTLKDEISQLSAAEQKQQLQWAFEDEAESQGIEPWELALELIAESPEQLKQMRLEAHAQVAEALGMDWDEYCELNDIQV</sequence>